<evidence type="ECO:0000256" key="4">
    <source>
        <dbReference type="ARBA" id="ARBA00023163"/>
    </source>
</evidence>
<sequence>MKGNDTEAEYTVNQLARVLNISRTTLLYYEDVGLVTPERKDKSNYRVYRNKDVLNLMNIIMLRNIGLGTEEIAELKRNGDPLSEENISSYCDHLTERIEYLEAVRTALTNYRAERGQSDDPFAIADVPRYYYALSNCDQGWDQFNKTPVTDELLAHMPLTGIGAIYDEDIFQEGRTIRWGRFVAEENLRFLAIDPSELLSIGGCRCLIVRVWGGASLQNDSGEMRMREALVFLEKHGYRPEGRGFSPCMQPRERFFFELYQPIVAVAH</sequence>
<dbReference type="Gene3D" id="1.10.1660.10">
    <property type="match status" value="1"/>
</dbReference>
<keyword evidence="4" id="KW-0804">Transcription</keyword>
<protein>
    <recommendedName>
        <fullName evidence="5">HTH merR-type domain-containing protein</fullName>
    </recommendedName>
</protein>
<keyword evidence="2" id="KW-0805">Transcription regulation</keyword>
<keyword evidence="3" id="KW-0238">DNA-binding</keyword>
<proteinExistence type="predicted"/>
<dbReference type="PROSITE" id="PS50937">
    <property type="entry name" value="HTH_MERR_2"/>
    <property type="match status" value="1"/>
</dbReference>
<evidence type="ECO:0000256" key="3">
    <source>
        <dbReference type="ARBA" id="ARBA00023125"/>
    </source>
</evidence>
<keyword evidence="7" id="KW-1185">Reference proteome</keyword>
<organism evidence="6 7">
    <name type="scientific">Raoultibacter timonensis</name>
    <dbReference type="NCBI Taxonomy" id="1907662"/>
    <lineage>
        <taxon>Bacteria</taxon>
        <taxon>Bacillati</taxon>
        <taxon>Actinomycetota</taxon>
        <taxon>Coriobacteriia</taxon>
        <taxon>Eggerthellales</taxon>
        <taxon>Eggerthellaceae</taxon>
        <taxon>Raoultibacter</taxon>
    </lineage>
</organism>
<evidence type="ECO:0000313" key="7">
    <source>
        <dbReference type="Proteomes" id="UP001320544"/>
    </source>
</evidence>
<evidence type="ECO:0000313" key="6">
    <source>
        <dbReference type="EMBL" id="BDE97855.1"/>
    </source>
</evidence>
<feature type="domain" description="HTH merR-type" evidence="5">
    <location>
        <begin position="9"/>
        <end position="78"/>
    </location>
</feature>
<evidence type="ECO:0000259" key="5">
    <source>
        <dbReference type="PROSITE" id="PS50937"/>
    </source>
</evidence>
<gene>
    <name evidence="6" type="ORF">CE91St30_31880</name>
</gene>
<dbReference type="EMBL" id="AP025564">
    <property type="protein sequence ID" value="BDE97855.1"/>
    <property type="molecule type" value="Genomic_DNA"/>
</dbReference>
<dbReference type="InterPro" id="IPR000551">
    <property type="entry name" value="MerR-type_HTH_dom"/>
</dbReference>
<dbReference type="PANTHER" id="PTHR30204">
    <property type="entry name" value="REDOX-CYCLING DRUG-SENSING TRANSCRIPTIONAL ACTIVATOR SOXR"/>
    <property type="match status" value="1"/>
</dbReference>
<dbReference type="RefSeq" id="WP_244387308.1">
    <property type="nucleotide sequence ID" value="NZ_AP025564.1"/>
</dbReference>
<dbReference type="Proteomes" id="UP001320544">
    <property type="component" value="Chromosome"/>
</dbReference>
<name>A0ABM7WN37_9ACTN</name>
<dbReference type="SUPFAM" id="SSF46955">
    <property type="entry name" value="Putative DNA-binding domain"/>
    <property type="match status" value="1"/>
</dbReference>
<keyword evidence="1" id="KW-0678">Repressor</keyword>
<dbReference type="Pfam" id="PF13411">
    <property type="entry name" value="MerR_1"/>
    <property type="match status" value="1"/>
</dbReference>
<dbReference type="PANTHER" id="PTHR30204:SF69">
    <property type="entry name" value="MERR-FAMILY TRANSCRIPTIONAL REGULATOR"/>
    <property type="match status" value="1"/>
</dbReference>
<dbReference type="InterPro" id="IPR047057">
    <property type="entry name" value="MerR_fam"/>
</dbReference>
<dbReference type="SMART" id="SM00422">
    <property type="entry name" value="HTH_MERR"/>
    <property type="match status" value="1"/>
</dbReference>
<evidence type="ECO:0000256" key="1">
    <source>
        <dbReference type="ARBA" id="ARBA00022491"/>
    </source>
</evidence>
<reference evidence="6 7" key="1">
    <citation type="submission" date="2022-01" db="EMBL/GenBank/DDBJ databases">
        <title>Novel bile acid biosynthetic pathways are enriched in the microbiome of centenarians.</title>
        <authorList>
            <person name="Sato Y."/>
            <person name="Atarashi K."/>
            <person name="Plichta R.D."/>
            <person name="Arai Y."/>
            <person name="Sasajima S."/>
            <person name="Kearney M.S."/>
            <person name="Suda W."/>
            <person name="Takeshita K."/>
            <person name="Sasaki T."/>
            <person name="Okamoto S."/>
            <person name="Skelly N.A."/>
            <person name="Okamura Y."/>
            <person name="Vlamakis H."/>
            <person name="Li Y."/>
            <person name="Tanoue T."/>
            <person name="Takei H."/>
            <person name="Nittono H."/>
            <person name="Narushima S."/>
            <person name="Irie J."/>
            <person name="Itoh H."/>
            <person name="Moriya K."/>
            <person name="Sugiura Y."/>
            <person name="Suematsu M."/>
            <person name="Moritoki N."/>
            <person name="Shibata S."/>
            <person name="Littman R.D."/>
            <person name="Fischbach A.M."/>
            <person name="Uwamino Y."/>
            <person name="Inoue T."/>
            <person name="Honda A."/>
            <person name="Hattori M."/>
            <person name="Murai T."/>
            <person name="Xavier J.R."/>
            <person name="Hirose N."/>
            <person name="Honda K."/>
        </authorList>
    </citation>
    <scope>NUCLEOTIDE SEQUENCE [LARGE SCALE GENOMIC DNA]</scope>
    <source>
        <strain evidence="6 7">CE91-St30</strain>
    </source>
</reference>
<accession>A0ABM7WN37</accession>
<dbReference type="InterPro" id="IPR009061">
    <property type="entry name" value="DNA-bd_dom_put_sf"/>
</dbReference>
<evidence type="ECO:0000256" key="2">
    <source>
        <dbReference type="ARBA" id="ARBA00023015"/>
    </source>
</evidence>